<dbReference type="Proteomes" id="UP000735302">
    <property type="component" value="Unassembled WGS sequence"/>
</dbReference>
<dbReference type="AlphaFoldDB" id="A0AAV3ZL84"/>
<feature type="region of interest" description="Disordered" evidence="1">
    <location>
        <begin position="1"/>
        <end position="38"/>
    </location>
</feature>
<evidence type="ECO:0000313" key="2">
    <source>
        <dbReference type="EMBL" id="GFN99875.1"/>
    </source>
</evidence>
<reference evidence="2 3" key="1">
    <citation type="journal article" date="2021" name="Elife">
        <title>Chloroplast acquisition without the gene transfer in kleptoplastic sea slugs, Plakobranchus ocellatus.</title>
        <authorList>
            <person name="Maeda T."/>
            <person name="Takahashi S."/>
            <person name="Yoshida T."/>
            <person name="Shimamura S."/>
            <person name="Takaki Y."/>
            <person name="Nagai Y."/>
            <person name="Toyoda A."/>
            <person name="Suzuki Y."/>
            <person name="Arimoto A."/>
            <person name="Ishii H."/>
            <person name="Satoh N."/>
            <person name="Nishiyama T."/>
            <person name="Hasebe M."/>
            <person name="Maruyama T."/>
            <person name="Minagawa J."/>
            <person name="Obokata J."/>
            <person name="Shigenobu S."/>
        </authorList>
    </citation>
    <scope>NUCLEOTIDE SEQUENCE [LARGE SCALE GENOMIC DNA]</scope>
</reference>
<proteinExistence type="predicted"/>
<sequence>MDSYTDDDGGDGNVDADDDDHGDDDNEKKEEKKEEKQTVRVGLPISEYTGFAVHALTPYLGEYEITDYVHLLAPLQNALRCVGKKSAQSCKRSVQWSPAELTMFDHKDGHPVMRECASH</sequence>
<comment type="caution">
    <text evidence="2">The sequence shown here is derived from an EMBL/GenBank/DDBJ whole genome shotgun (WGS) entry which is preliminary data.</text>
</comment>
<gene>
    <name evidence="2" type="ORF">PoB_002638100</name>
</gene>
<organism evidence="2 3">
    <name type="scientific">Plakobranchus ocellatus</name>
    <dbReference type="NCBI Taxonomy" id="259542"/>
    <lineage>
        <taxon>Eukaryota</taxon>
        <taxon>Metazoa</taxon>
        <taxon>Spiralia</taxon>
        <taxon>Lophotrochozoa</taxon>
        <taxon>Mollusca</taxon>
        <taxon>Gastropoda</taxon>
        <taxon>Heterobranchia</taxon>
        <taxon>Euthyneura</taxon>
        <taxon>Panpulmonata</taxon>
        <taxon>Sacoglossa</taxon>
        <taxon>Placobranchoidea</taxon>
        <taxon>Plakobranchidae</taxon>
        <taxon>Plakobranchus</taxon>
    </lineage>
</organism>
<feature type="compositionally biased region" description="Basic and acidic residues" evidence="1">
    <location>
        <begin position="26"/>
        <end position="38"/>
    </location>
</feature>
<accession>A0AAV3ZL84</accession>
<keyword evidence="3" id="KW-1185">Reference proteome</keyword>
<dbReference type="EMBL" id="BLXT01003024">
    <property type="protein sequence ID" value="GFN99875.1"/>
    <property type="molecule type" value="Genomic_DNA"/>
</dbReference>
<evidence type="ECO:0000256" key="1">
    <source>
        <dbReference type="SAM" id="MobiDB-lite"/>
    </source>
</evidence>
<protein>
    <submittedName>
        <fullName evidence="2">Uncharacterized protein</fullName>
    </submittedName>
</protein>
<evidence type="ECO:0000313" key="3">
    <source>
        <dbReference type="Proteomes" id="UP000735302"/>
    </source>
</evidence>
<name>A0AAV3ZL84_9GAST</name>
<feature type="compositionally biased region" description="Acidic residues" evidence="1">
    <location>
        <begin position="1"/>
        <end position="25"/>
    </location>
</feature>